<proteinExistence type="predicted"/>
<dbReference type="InParanoid" id="D5G9A6"/>
<keyword evidence="2" id="KW-1185">Reference proteome</keyword>
<sequence length="78" mass="8648">MGSKDCLRPGGEPCISDICITCEHLVSRERLRVQHEGLPIAGRLLGSLVYEAFCTESHNCRPSHRLFDSNIPLSVVNL</sequence>
<dbReference type="RefSeq" id="XP_002836908.1">
    <property type="nucleotide sequence ID" value="XM_002836862.1"/>
</dbReference>
<accession>D5G9A6</accession>
<dbReference type="AlphaFoldDB" id="D5G9A6"/>
<protein>
    <submittedName>
        <fullName evidence="1">(Perigord truffle) hypothetical protein</fullName>
    </submittedName>
</protein>
<organism evidence="1 2">
    <name type="scientific">Tuber melanosporum (strain Mel28)</name>
    <name type="common">Perigord black truffle</name>
    <dbReference type="NCBI Taxonomy" id="656061"/>
    <lineage>
        <taxon>Eukaryota</taxon>
        <taxon>Fungi</taxon>
        <taxon>Dikarya</taxon>
        <taxon>Ascomycota</taxon>
        <taxon>Pezizomycotina</taxon>
        <taxon>Pezizomycetes</taxon>
        <taxon>Pezizales</taxon>
        <taxon>Tuberaceae</taxon>
        <taxon>Tuber</taxon>
    </lineage>
</organism>
<evidence type="ECO:0000313" key="1">
    <source>
        <dbReference type="EMBL" id="CAZ81099.1"/>
    </source>
</evidence>
<dbReference type="HOGENOM" id="CLU_2623786_0_0_1"/>
<reference evidence="1 2" key="1">
    <citation type="journal article" date="2010" name="Nature">
        <title>Perigord black truffle genome uncovers evolutionary origins and mechanisms of symbiosis.</title>
        <authorList>
            <person name="Martin F."/>
            <person name="Kohler A."/>
            <person name="Murat C."/>
            <person name="Balestrini R."/>
            <person name="Coutinho P.M."/>
            <person name="Jaillon O."/>
            <person name="Montanini B."/>
            <person name="Morin E."/>
            <person name="Noel B."/>
            <person name="Percudani R."/>
            <person name="Porcel B."/>
            <person name="Rubini A."/>
            <person name="Amicucci A."/>
            <person name="Amselem J."/>
            <person name="Anthouard V."/>
            <person name="Arcioni S."/>
            <person name="Artiguenave F."/>
            <person name="Aury J.M."/>
            <person name="Ballario P."/>
            <person name="Bolchi A."/>
            <person name="Brenna A."/>
            <person name="Brun A."/>
            <person name="Buee M."/>
            <person name="Cantarel B."/>
            <person name="Chevalier G."/>
            <person name="Couloux A."/>
            <person name="Da Silva C."/>
            <person name="Denoeud F."/>
            <person name="Duplessis S."/>
            <person name="Ghignone S."/>
            <person name="Hilselberger B."/>
            <person name="Iotti M."/>
            <person name="Marcais B."/>
            <person name="Mello A."/>
            <person name="Miranda M."/>
            <person name="Pacioni G."/>
            <person name="Quesneville H."/>
            <person name="Riccioni C."/>
            <person name="Ruotolo R."/>
            <person name="Splivallo R."/>
            <person name="Stocchi V."/>
            <person name="Tisserant E."/>
            <person name="Viscomi A.R."/>
            <person name="Zambonelli A."/>
            <person name="Zampieri E."/>
            <person name="Henrissat B."/>
            <person name="Lebrun M.H."/>
            <person name="Paolocci F."/>
            <person name="Bonfante P."/>
            <person name="Ottonello S."/>
            <person name="Wincker P."/>
        </authorList>
    </citation>
    <scope>NUCLEOTIDE SEQUENCE [LARGE SCALE GENOMIC DNA]</scope>
    <source>
        <strain evidence="1 2">Mel28</strain>
    </source>
</reference>
<gene>
    <name evidence="1" type="ORF">GSTUM_00003226001</name>
</gene>
<name>D5G9A6_TUBMM</name>
<dbReference type="KEGG" id="tml:GSTUM_00003226001"/>
<dbReference type="EMBL" id="FN430057">
    <property type="protein sequence ID" value="CAZ81099.1"/>
    <property type="molecule type" value="Genomic_DNA"/>
</dbReference>
<dbReference type="Proteomes" id="UP000006911">
    <property type="component" value="Unassembled WGS sequence"/>
</dbReference>
<dbReference type="GeneID" id="9182850"/>
<evidence type="ECO:0000313" key="2">
    <source>
        <dbReference type="Proteomes" id="UP000006911"/>
    </source>
</evidence>